<organism evidence="1 2">
    <name type="scientific">Pseudomonas tolaasii</name>
    <dbReference type="NCBI Taxonomy" id="29442"/>
    <lineage>
        <taxon>Bacteria</taxon>
        <taxon>Pseudomonadati</taxon>
        <taxon>Pseudomonadota</taxon>
        <taxon>Gammaproteobacteria</taxon>
        <taxon>Pseudomonadales</taxon>
        <taxon>Pseudomonadaceae</taxon>
        <taxon>Pseudomonas</taxon>
    </lineage>
</organism>
<name>A0A7Y8DSW9_PSETO</name>
<dbReference type="EMBL" id="JACAQK010000043">
    <property type="protein sequence ID" value="NWD40101.1"/>
    <property type="molecule type" value="Genomic_DNA"/>
</dbReference>
<evidence type="ECO:0000313" key="1">
    <source>
        <dbReference type="EMBL" id="NWD40101.1"/>
    </source>
</evidence>
<dbReference type="GeneID" id="55848490"/>
<dbReference type="RefSeq" id="WP_016968874.1">
    <property type="nucleotide sequence ID" value="NZ_CP020369.1"/>
</dbReference>
<gene>
    <name evidence="1" type="ORF">HX787_30040</name>
</gene>
<dbReference type="Proteomes" id="UP000549134">
    <property type="component" value="Unassembled WGS sequence"/>
</dbReference>
<evidence type="ECO:0000313" key="2">
    <source>
        <dbReference type="Proteomes" id="UP000549134"/>
    </source>
</evidence>
<sequence length="61" mass="6761">MLKLSSRPHQASNPDDLWRARDRSAGFVLGVETVEVLDAASIKTLYEIFDAAATVRQQEDA</sequence>
<reference evidence="1 2" key="1">
    <citation type="submission" date="2020-04" db="EMBL/GenBank/DDBJ databases">
        <title>Molecular characterization of pseudomonads from Agaricus bisporus reveal novel blotch 2 pathogens in Western Europe.</title>
        <authorList>
            <person name="Taparia T."/>
            <person name="Krijger M."/>
            <person name="Haynes E."/>
            <person name="Elpinstone J.G."/>
            <person name="Noble R."/>
            <person name="Van Der Wolf J."/>
        </authorList>
    </citation>
    <scope>NUCLEOTIDE SEQUENCE [LARGE SCALE GENOMIC DNA]</scope>
    <source>
        <strain evidence="1 2">IPO3746</strain>
    </source>
</reference>
<comment type="caution">
    <text evidence="1">The sequence shown here is derived from an EMBL/GenBank/DDBJ whole genome shotgun (WGS) entry which is preliminary data.</text>
</comment>
<dbReference type="AlphaFoldDB" id="A0A7Y8DSW9"/>
<protein>
    <submittedName>
        <fullName evidence="1">Uncharacterized protein</fullName>
    </submittedName>
</protein>
<accession>A0A7Y8DSW9</accession>
<proteinExistence type="predicted"/>